<dbReference type="Gene3D" id="1.20.1250.20">
    <property type="entry name" value="MFS general substrate transporter like domains"/>
    <property type="match status" value="1"/>
</dbReference>
<dbReference type="InterPro" id="IPR036259">
    <property type="entry name" value="MFS_trans_sf"/>
</dbReference>
<dbReference type="RefSeq" id="WP_069382168.1">
    <property type="nucleotide sequence ID" value="NZ_CP017141.1"/>
</dbReference>
<feature type="transmembrane region" description="Helical" evidence="5">
    <location>
        <begin position="445"/>
        <end position="464"/>
    </location>
</feature>
<comment type="subcellular location">
    <subcellularLocation>
        <location evidence="1">Membrane</location>
        <topology evidence="1">Multi-pass membrane protein</topology>
    </subcellularLocation>
</comment>
<dbReference type="PANTHER" id="PTHR23501:SF154">
    <property type="entry name" value="MULTIDRUG-EFFLUX TRANSPORTER RV1634-RELATED"/>
    <property type="match status" value="1"/>
</dbReference>
<dbReference type="PROSITE" id="PS50850">
    <property type="entry name" value="MFS"/>
    <property type="match status" value="1"/>
</dbReference>
<dbReference type="Gene3D" id="1.20.1720.10">
    <property type="entry name" value="Multidrug resistance protein D"/>
    <property type="match status" value="1"/>
</dbReference>
<feature type="transmembrane region" description="Helical" evidence="5">
    <location>
        <begin position="340"/>
        <end position="358"/>
    </location>
</feature>
<feature type="transmembrane region" description="Helical" evidence="5">
    <location>
        <begin position="111"/>
        <end position="133"/>
    </location>
</feature>
<feature type="transmembrane region" description="Helical" evidence="5">
    <location>
        <begin position="24"/>
        <end position="44"/>
    </location>
</feature>
<evidence type="ECO:0000256" key="1">
    <source>
        <dbReference type="ARBA" id="ARBA00004141"/>
    </source>
</evidence>
<evidence type="ECO:0000256" key="3">
    <source>
        <dbReference type="ARBA" id="ARBA00022989"/>
    </source>
</evidence>
<protein>
    <submittedName>
        <fullName evidence="7">MFS transporter</fullName>
    </submittedName>
</protein>
<feature type="transmembrane region" description="Helical" evidence="5">
    <location>
        <begin position="56"/>
        <end position="74"/>
    </location>
</feature>
<feature type="transmembrane region" description="Helical" evidence="5">
    <location>
        <begin position="364"/>
        <end position="384"/>
    </location>
</feature>
<dbReference type="GO" id="GO:0005886">
    <property type="term" value="C:plasma membrane"/>
    <property type="evidence" value="ECO:0007669"/>
    <property type="project" value="TreeGrafter"/>
</dbReference>
<proteinExistence type="predicted"/>
<dbReference type="GO" id="GO:0022857">
    <property type="term" value="F:transmembrane transporter activity"/>
    <property type="evidence" value="ECO:0007669"/>
    <property type="project" value="InterPro"/>
</dbReference>
<feature type="transmembrane region" description="Helical" evidence="5">
    <location>
        <begin position="145"/>
        <end position="167"/>
    </location>
</feature>
<name>A0A1D7QPA3_9SPHI</name>
<evidence type="ECO:0000313" key="7">
    <source>
        <dbReference type="EMBL" id="AOM80510.1"/>
    </source>
</evidence>
<feature type="transmembrane region" description="Helical" evidence="5">
    <location>
        <begin position="231"/>
        <end position="250"/>
    </location>
</feature>
<dbReference type="Proteomes" id="UP000094313">
    <property type="component" value="Chromosome"/>
</dbReference>
<feature type="transmembrane region" description="Helical" evidence="5">
    <location>
        <begin position="308"/>
        <end position="328"/>
    </location>
</feature>
<dbReference type="EMBL" id="CP017141">
    <property type="protein sequence ID" value="AOM80510.1"/>
    <property type="molecule type" value="Genomic_DNA"/>
</dbReference>
<dbReference type="Pfam" id="PF07690">
    <property type="entry name" value="MFS_1"/>
    <property type="match status" value="1"/>
</dbReference>
<organism evidence="7 8">
    <name type="scientific">Pedobacter steynii</name>
    <dbReference type="NCBI Taxonomy" id="430522"/>
    <lineage>
        <taxon>Bacteria</taxon>
        <taxon>Pseudomonadati</taxon>
        <taxon>Bacteroidota</taxon>
        <taxon>Sphingobacteriia</taxon>
        <taxon>Sphingobacteriales</taxon>
        <taxon>Sphingobacteriaceae</taxon>
        <taxon>Pedobacter</taxon>
    </lineage>
</organism>
<dbReference type="OrthoDB" id="9807274at2"/>
<feature type="transmembrane region" description="Helical" evidence="5">
    <location>
        <begin position="207"/>
        <end position="225"/>
    </location>
</feature>
<evidence type="ECO:0000256" key="5">
    <source>
        <dbReference type="SAM" id="Phobius"/>
    </source>
</evidence>
<sequence length="475" mass="50201">MITNQTSAIGWSDLLSGKNGLRSIALAGGVMLHATDVYLATTIMPSITRDIGGLSFYSWATTIYVVAAIMGSVFSSLHLSKRGPRLAYRIAALLFAAGSIVSATAPNMGLLLLGRFIQGLGGGLLFALSYAMIRIVFEEALWPRAMALVSAMWGISAFSGPFVGGMFAQYGHWRIAFITLVVIAVSLLLITENILPKKTSESSDQQKVPFTQLLLLTLATLAISAGSITDLLAVNIGSMSLAIVLFLCLLKMEATSGNRLLPTGAYQLSNPLGATYTVIALLTIATAVEIYIPYFMQIVHGFSPLKSGYLTVIIALGWSFSSVFFSGVSKEKAKLLMNSGPLSVLAGLIGFAVLTPLSQSSSGLFYYLMCLCLFLIGIGVGMGWPHLLTQVLTSSAKGEEERASASITTVQLLATAVGTALTGLVVNSAGIIKPGGIQGAEQSSVWLFSLFAVMPLCAWLIQLLKESLKNSNSGP</sequence>
<evidence type="ECO:0000256" key="2">
    <source>
        <dbReference type="ARBA" id="ARBA00022692"/>
    </source>
</evidence>
<keyword evidence="3 5" id="KW-1133">Transmembrane helix</keyword>
<feature type="transmembrane region" description="Helical" evidence="5">
    <location>
        <begin position="405"/>
        <end position="425"/>
    </location>
</feature>
<dbReference type="PANTHER" id="PTHR23501">
    <property type="entry name" value="MAJOR FACILITATOR SUPERFAMILY"/>
    <property type="match status" value="1"/>
</dbReference>
<feature type="transmembrane region" description="Helical" evidence="5">
    <location>
        <begin position="173"/>
        <end position="195"/>
    </location>
</feature>
<feature type="transmembrane region" description="Helical" evidence="5">
    <location>
        <begin position="271"/>
        <end position="296"/>
    </location>
</feature>
<evidence type="ECO:0000256" key="4">
    <source>
        <dbReference type="ARBA" id="ARBA00023136"/>
    </source>
</evidence>
<feature type="domain" description="Major facilitator superfamily (MFS) profile" evidence="6">
    <location>
        <begin position="22"/>
        <end position="470"/>
    </location>
</feature>
<keyword evidence="8" id="KW-1185">Reference proteome</keyword>
<keyword evidence="4 5" id="KW-0472">Membrane</keyword>
<dbReference type="KEGG" id="psty:BFS30_27140"/>
<dbReference type="PRINTS" id="PR01036">
    <property type="entry name" value="TCRTETB"/>
</dbReference>
<reference evidence="7 8" key="1">
    <citation type="submission" date="2016-08" db="EMBL/GenBank/DDBJ databases">
        <authorList>
            <person name="Seilhamer J.J."/>
        </authorList>
    </citation>
    <scope>NUCLEOTIDE SEQUENCE [LARGE SCALE GENOMIC DNA]</scope>
    <source>
        <strain evidence="7 8">DX4</strain>
    </source>
</reference>
<accession>A0A1D7QPA3</accession>
<evidence type="ECO:0000259" key="6">
    <source>
        <dbReference type="PROSITE" id="PS50850"/>
    </source>
</evidence>
<gene>
    <name evidence="7" type="ORF">BFS30_27140</name>
</gene>
<dbReference type="InterPro" id="IPR011701">
    <property type="entry name" value="MFS"/>
</dbReference>
<dbReference type="AlphaFoldDB" id="A0A1D7QPA3"/>
<feature type="transmembrane region" description="Helical" evidence="5">
    <location>
        <begin position="86"/>
        <end position="105"/>
    </location>
</feature>
<keyword evidence="2 5" id="KW-0812">Transmembrane</keyword>
<dbReference type="InterPro" id="IPR020846">
    <property type="entry name" value="MFS_dom"/>
</dbReference>
<dbReference type="SUPFAM" id="SSF103473">
    <property type="entry name" value="MFS general substrate transporter"/>
    <property type="match status" value="1"/>
</dbReference>
<evidence type="ECO:0000313" key="8">
    <source>
        <dbReference type="Proteomes" id="UP000094313"/>
    </source>
</evidence>